<evidence type="ECO:0000313" key="1">
    <source>
        <dbReference type="EMBL" id="MPM84998.1"/>
    </source>
</evidence>
<proteinExistence type="predicted"/>
<organism evidence="1">
    <name type="scientific">bioreactor metagenome</name>
    <dbReference type="NCBI Taxonomy" id="1076179"/>
    <lineage>
        <taxon>unclassified sequences</taxon>
        <taxon>metagenomes</taxon>
        <taxon>ecological metagenomes</taxon>
    </lineage>
</organism>
<gene>
    <name evidence="1" type="ORF">SDC9_132075</name>
</gene>
<reference evidence="1" key="1">
    <citation type="submission" date="2019-08" db="EMBL/GenBank/DDBJ databases">
        <authorList>
            <person name="Kucharzyk K."/>
            <person name="Murdoch R.W."/>
            <person name="Higgins S."/>
            <person name="Loffler F."/>
        </authorList>
    </citation>
    <scope>NUCLEOTIDE SEQUENCE</scope>
</reference>
<dbReference type="AlphaFoldDB" id="A0A645D7G1"/>
<dbReference type="EMBL" id="VSSQ01033413">
    <property type="protein sequence ID" value="MPM84998.1"/>
    <property type="molecule type" value="Genomic_DNA"/>
</dbReference>
<accession>A0A645D7G1</accession>
<protein>
    <submittedName>
        <fullName evidence="1">Uncharacterized protein</fullName>
    </submittedName>
</protein>
<name>A0A645D7G1_9ZZZZ</name>
<comment type="caution">
    <text evidence="1">The sequence shown here is derived from an EMBL/GenBank/DDBJ whole genome shotgun (WGS) entry which is preliminary data.</text>
</comment>
<sequence>MRFVDAVAHHVRCGENYVVDARLREAGQILAVSRPLVAAFDNLGFRRAEILAGGTDAVRNHLEDGVFTFDAGQHDGGLKIGVGAGRRVCGCGILRFRGGAGRFARGCEKQNQAEEQGENHFAFHVRILLERLVARRAFGTERLLRAGRARRADPASVRPRGRFCRFRDRILRQARAC</sequence>